<evidence type="ECO:0008006" key="3">
    <source>
        <dbReference type="Google" id="ProtNLM"/>
    </source>
</evidence>
<evidence type="ECO:0000313" key="1">
    <source>
        <dbReference type="EMBL" id="RJG50631.1"/>
    </source>
</evidence>
<name>A0A418YJ03_9GAMM</name>
<organism evidence="1 2">
    <name type="scientific">Motilimonas pumila</name>
    <dbReference type="NCBI Taxonomy" id="2303987"/>
    <lineage>
        <taxon>Bacteria</taxon>
        <taxon>Pseudomonadati</taxon>
        <taxon>Pseudomonadota</taxon>
        <taxon>Gammaproteobacteria</taxon>
        <taxon>Alteromonadales</taxon>
        <taxon>Alteromonadales genera incertae sedis</taxon>
        <taxon>Motilimonas</taxon>
    </lineage>
</organism>
<accession>A0A418YJ03</accession>
<reference evidence="1 2" key="1">
    <citation type="submission" date="2018-09" db="EMBL/GenBank/DDBJ databases">
        <authorList>
            <person name="Wang F."/>
        </authorList>
    </citation>
    <scope>NUCLEOTIDE SEQUENCE [LARGE SCALE GENOMIC DNA]</scope>
    <source>
        <strain evidence="1 2">PLHSC7-2</strain>
    </source>
</reference>
<dbReference type="EMBL" id="QZCH01000002">
    <property type="protein sequence ID" value="RJG50631.1"/>
    <property type="molecule type" value="Genomic_DNA"/>
</dbReference>
<gene>
    <name evidence="1" type="ORF">D1Z90_03935</name>
</gene>
<comment type="caution">
    <text evidence="1">The sequence shown here is derived from an EMBL/GenBank/DDBJ whole genome shotgun (WGS) entry which is preliminary data.</text>
</comment>
<dbReference type="AlphaFoldDB" id="A0A418YJ03"/>
<keyword evidence="2" id="KW-1185">Reference proteome</keyword>
<reference evidence="1 2" key="2">
    <citation type="submission" date="2019-01" db="EMBL/GenBank/DDBJ databases">
        <title>Motilimonas pumilus sp. nov., isolated from the gut of sea cucumber (Apostichopus japonicus).</title>
        <authorList>
            <person name="Wang F.-Q."/>
            <person name="Ren L.-H."/>
            <person name="Lin Y.-W."/>
            <person name="Sun G.-H."/>
            <person name="Du Z.-J."/>
            <person name="Zhao J.-X."/>
            <person name="Liu X.-J."/>
            <person name="Liu L.-J."/>
        </authorList>
    </citation>
    <scope>NUCLEOTIDE SEQUENCE [LARGE SCALE GENOMIC DNA]</scope>
    <source>
        <strain evidence="1 2">PLHSC7-2</strain>
    </source>
</reference>
<dbReference type="Proteomes" id="UP000283255">
    <property type="component" value="Unassembled WGS sequence"/>
</dbReference>
<evidence type="ECO:0000313" key="2">
    <source>
        <dbReference type="Proteomes" id="UP000283255"/>
    </source>
</evidence>
<protein>
    <recommendedName>
        <fullName evidence="3">HAMP domain-containing protein</fullName>
    </recommendedName>
</protein>
<dbReference type="OrthoDB" id="7024925at2"/>
<sequence length="384" mass="43302">MKLPKLLIGSLLGQCIIAGLLVITFLKGAEHLEAEQNDVARYQDIKAKVAIDIKQTVIDYLNTGDAAILAKAEKQLEILENSLRLIDNEMTASVIYQITLLRLDLTQKYRAAGKLGSNAQIVLQNAERELGDNIKLLSEYADKGANINPVAAHDYYAVSAEMAQSAHVLSLLRDQYLANSDDKTKTSILFQLEQLKQQVLQLEQLPRLGLMESNIDEDEDFFGRSDEYAAADQVESIIADLTSLTSRYPKEIEYTQARLEETQVLKEELLTRTNQVALNVKSIEHSLFGVKSNAFVNIQYTLYALIAASVLMALIHSLGQHHWFHKPLKRFQQALQVQAERGNTSNINEQEFKGDFHRVVGDYNRLVEISKDKLARIKRLYQAT</sequence>
<dbReference type="RefSeq" id="WP_119909432.1">
    <property type="nucleotide sequence ID" value="NZ_QZCH01000002.1"/>
</dbReference>
<proteinExistence type="predicted"/>